<feature type="compositionally biased region" description="Basic and acidic residues" evidence="1">
    <location>
        <begin position="194"/>
        <end position="206"/>
    </location>
</feature>
<dbReference type="EMBL" id="KQ085891">
    <property type="protein sequence ID" value="KLO18867.1"/>
    <property type="molecule type" value="Genomic_DNA"/>
</dbReference>
<feature type="compositionally biased region" description="Pro residues" evidence="1">
    <location>
        <begin position="38"/>
        <end position="48"/>
    </location>
</feature>
<dbReference type="STRING" id="27342.A0A0H2S438"/>
<protein>
    <submittedName>
        <fullName evidence="2">Uncharacterized protein</fullName>
    </submittedName>
</protein>
<sequence>MQLASKGLGTGLSALNGVRQAPSHLASGVRSLHVPLPRSGPAPTPPGAPSFKQTRSSTLSSIAGRILQSTRNSVTGFVRHLTTPGFTHPIGRGSLNTHLGAHAAVRSPTIHQRLSVPARHALSTATKRPYVSQHTFQVGLGLARNFSSARPFFQNIVQNVPVTGRALYNVDLDIERKAHLNSNISKSKRRSKSSGKENKNLKHFEQLTQIRKESVSEKSEEQDRYFAAPCSAAPGTTTVLLIPLAPTPSSRVPLSDTSSEPLLLPFTELSSIITSHHMHSLRVSTLFSRLDAGGVWEKGVHCSAHGDASGLCTVLRIEFAGWTEAMVRKVIGESGKGWCRIVELYDDDAGYETTGDLQSESGLSSIMESNADDASIFGLRDHTDHIMDSAHSFILPTLDFSSSFVANGRPEMPSRAPSFTGNTDVEFDAISSGMSSAFASTESLSDLAFETNVSLRSPRSSDVEWGSVSYPTRQISEVDDVSSSNSWIAFSSDFVTRSNSEPRENLFY</sequence>
<evidence type="ECO:0000313" key="2">
    <source>
        <dbReference type="EMBL" id="KLO18867.1"/>
    </source>
</evidence>
<name>A0A0H2S438_9AGAM</name>
<dbReference type="Proteomes" id="UP000053477">
    <property type="component" value="Unassembled WGS sequence"/>
</dbReference>
<evidence type="ECO:0000256" key="1">
    <source>
        <dbReference type="SAM" id="MobiDB-lite"/>
    </source>
</evidence>
<proteinExistence type="predicted"/>
<accession>A0A0H2S438</accession>
<gene>
    <name evidence="2" type="ORF">SCHPADRAFT_899429</name>
</gene>
<dbReference type="OrthoDB" id="2585251at2759"/>
<feature type="region of interest" description="Disordered" evidence="1">
    <location>
        <begin position="32"/>
        <end position="56"/>
    </location>
</feature>
<organism evidence="2 3">
    <name type="scientific">Schizopora paradoxa</name>
    <dbReference type="NCBI Taxonomy" id="27342"/>
    <lineage>
        <taxon>Eukaryota</taxon>
        <taxon>Fungi</taxon>
        <taxon>Dikarya</taxon>
        <taxon>Basidiomycota</taxon>
        <taxon>Agaricomycotina</taxon>
        <taxon>Agaricomycetes</taxon>
        <taxon>Hymenochaetales</taxon>
        <taxon>Schizoporaceae</taxon>
        <taxon>Schizopora</taxon>
    </lineage>
</organism>
<feature type="region of interest" description="Disordered" evidence="1">
    <location>
        <begin position="183"/>
        <end position="206"/>
    </location>
</feature>
<dbReference type="AlphaFoldDB" id="A0A0H2S438"/>
<keyword evidence="3" id="KW-1185">Reference proteome</keyword>
<dbReference type="InParanoid" id="A0A0H2S438"/>
<evidence type="ECO:0000313" key="3">
    <source>
        <dbReference type="Proteomes" id="UP000053477"/>
    </source>
</evidence>
<reference evidence="2 3" key="1">
    <citation type="submission" date="2015-04" db="EMBL/GenBank/DDBJ databases">
        <title>Complete genome sequence of Schizopora paradoxa KUC8140, a cosmopolitan wood degrader in East Asia.</title>
        <authorList>
            <consortium name="DOE Joint Genome Institute"/>
            <person name="Min B."/>
            <person name="Park H."/>
            <person name="Jang Y."/>
            <person name="Kim J.-J."/>
            <person name="Kim K.H."/>
            <person name="Pangilinan J."/>
            <person name="Lipzen A."/>
            <person name="Riley R."/>
            <person name="Grigoriev I.V."/>
            <person name="Spatafora J.W."/>
            <person name="Choi I.-G."/>
        </authorList>
    </citation>
    <scope>NUCLEOTIDE SEQUENCE [LARGE SCALE GENOMIC DNA]</scope>
    <source>
        <strain evidence="2 3">KUC8140</strain>
    </source>
</reference>